<accession>A0A6H2DKR3</accession>
<dbReference type="AlphaFoldDB" id="A0A6H2DKR3"/>
<dbReference type="SUPFAM" id="SSF55298">
    <property type="entry name" value="YjgF-like"/>
    <property type="match status" value="1"/>
</dbReference>
<name>A0A6H2DKR3_9SPHN</name>
<reference evidence="2 3" key="1">
    <citation type="submission" date="2020-04" db="EMBL/GenBank/DDBJ databases">
        <title>Genome sequence for Sphingorhabdus sp. strain M1.</title>
        <authorList>
            <person name="Park S.-J."/>
        </authorList>
    </citation>
    <scope>NUCLEOTIDE SEQUENCE [LARGE SCALE GENOMIC DNA]</scope>
    <source>
        <strain evidence="2 3">JK6</strain>
    </source>
</reference>
<dbReference type="InterPro" id="IPR013813">
    <property type="entry name" value="Endoribo_LPSP/chorism_mut-like"/>
</dbReference>
<evidence type="ECO:0000313" key="3">
    <source>
        <dbReference type="Proteomes" id="UP000501600"/>
    </source>
</evidence>
<proteinExistence type="predicted"/>
<dbReference type="PANTHER" id="PTHR43760:SF1">
    <property type="entry name" value="ENDORIBONUCLEASE L-PSP_CHORISMATE MUTASE-LIKE DOMAIN-CONTAINING PROTEIN"/>
    <property type="match status" value="1"/>
</dbReference>
<dbReference type="CDD" id="cd02199">
    <property type="entry name" value="YjgF_YER057c_UK114_like_1"/>
    <property type="match status" value="1"/>
</dbReference>
<organism evidence="2 3">
    <name type="scientific">Parasphingorhabdus halotolerans</name>
    <dbReference type="NCBI Taxonomy" id="2725558"/>
    <lineage>
        <taxon>Bacteria</taxon>
        <taxon>Pseudomonadati</taxon>
        <taxon>Pseudomonadota</taxon>
        <taxon>Alphaproteobacteria</taxon>
        <taxon>Sphingomonadales</taxon>
        <taxon>Sphingomonadaceae</taxon>
        <taxon>Parasphingorhabdus</taxon>
    </lineage>
</organism>
<evidence type="ECO:0000259" key="1">
    <source>
        <dbReference type="Pfam" id="PF14588"/>
    </source>
</evidence>
<dbReference type="KEGG" id="phao:HF685_02120"/>
<dbReference type="Proteomes" id="UP000501600">
    <property type="component" value="Chromosome"/>
</dbReference>
<keyword evidence="3" id="KW-1185">Reference proteome</keyword>
<protein>
    <submittedName>
        <fullName evidence="2">RidA family protein</fullName>
    </submittedName>
</protein>
<dbReference type="RefSeq" id="WP_168818090.1">
    <property type="nucleotide sequence ID" value="NZ_CP051217.1"/>
</dbReference>
<gene>
    <name evidence="2" type="ORF">HF685_02120</name>
</gene>
<dbReference type="EMBL" id="CP051217">
    <property type="protein sequence ID" value="QJB68246.1"/>
    <property type="molecule type" value="Genomic_DNA"/>
</dbReference>
<dbReference type="Pfam" id="PF14588">
    <property type="entry name" value="YjgF_endoribonc"/>
    <property type="match status" value="1"/>
</dbReference>
<dbReference type="Gene3D" id="3.30.1330.40">
    <property type="entry name" value="RutC-like"/>
    <property type="match status" value="1"/>
</dbReference>
<feature type="domain" description="Endoribonuclease L-PSP/chorismate mutase-like" evidence="1">
    <location>
        <begin position="6"/>
        <end position="132"/>
    </location>
</feature>
<dbReference type="PANTHER" id="PTHR43760">
    <property type="entry name" value="ENDORIBONUCLEASE-RELATED"/>
    <property type="match status" value="1"/>
</dbReference>
<dbReference type="InterPro" id="IPR035959">
    <property type="entry name" value="RutC-like_sf"/>
</dbReference>
<sequence>MSAEQKLQELKLELPPVPPPFGVYKPILIRGNLAFLSGHGPQKSDGSFFIGRVGDDLSQEDGYDAARQTGLAILATLKSHLGSLDRINQVVKLLGFVNCTSDFTQHPAVINGCSELFAEIFGEEKGVAARSAVGTNALPGNIPVEIECIFEIGEPL</sequence>
<evidence type="ECO:0000313" key="2">
    <source>
        <dbReference type="EMBL" id="QJB68246.1"/>
    </source>
</evidence>